<keyword evidence="1" id="KW-0808">Transferase</keyword>
<protein>
    <submittedName>
        <fullName evidence="1">Nucleotidyl transferase AbiEii/AbiGii toxin family protein</fullName>
    </submittedName>
</protein>
<dbReference type="RefSeq" id="WP_254165017.1">
    <property type="nucleotide sequence ID" value="NZ_JANAFB010000004.1"/>
</dbReference>
<dbReference type="EMBL" id="JANAFB010000004">
    <property type="protein sequence ID" value="MCP3425026.1"/>
    <property type="molecule type" value="Genomic_DNA"/>
</dbReference>
<sequence>MASSDRIRDLRFQQEVTRLLLEQLQKPGFVLTGSGALREHGLIDRPTEDVDLFTEMSSAQDFGPATERAVAMLRDAGYDVDINRDFPAYKALGVSRGGQRLEVDFGIDYRGHQPVRMAIGRVLAVEDAVGSKVSALYSRGYPRDFLDVDAIRRSGRFTDEDLLEAGRAQDPSLDRRAFGELLMDVRKIRYGEVAPYGVTEDEFEEIRERMIAWGKVLSG</sequence>
<proteinExistence type="predicted"/>
<evidence type="ECO:0000313" key="2">
    <source>
        <dbReference type="Proteomes" id="UP001139502"/>
    </source>
</evidence>
<dbReference type="Proteomes" id="UP001139502">
    <property type="component" value="Unassembled WGS sequence"/>
</dbReference>
<keyword evidence="2" id="KW-1185">Reference proteome</keyword>
<evidence type="ECO:0000313" key="1">
    <source>
        <dbReference type="EMBL" id="MCP3425026.1"/>
    </source>
</evidence>
<gene>
    <name evidence="1" type="ORF">NBM05_03005</name>
</gene>
<dbReference type="InterPro" id="IPR014942">
    <property type="entry name" value="AbiEii"/>
</dbReference>
<comment type="caution">
    <text evidence="1">The sequence shown here is derived from an EMBL/GenBank/DDBJ whole genome shotgun (WGS) entry which is preliminary data.</text>
</comment>
<accession>A0A9X2HFZ7</accession>
<reference evidence="1" key="1">
    <citation type="submission" date="2022-06" db="EMBL/GenBank/DDBJ databases">
        <title>Rothia sp. isolated from sandalwood seedling.</title>
        <authorList>
            <person name="Tuikhar N."/>
            <person name="Kirdat K."/>
            <person name="Thorat V."/>
            <person name="Swetha P."/>
            <person name="Padma S."/>
            <person name="Sundararaj R."/>
            <person name="Yadav A."/>
        </authorList>
    </citation>
    <scope>NUCLEOTIDE SEQUENCE</scope>
    <source>
        <strain evidence="1">AR01</strain>
    </source>
</reference>
<organism evidence="1 2">
    <name type="scientific">Rothia santali</name>
    <dbReference type="NCBI Taxonomy" id="2949643"/>
    <lineage>
        <taxon>Bacteria</taxon>
        <taxon>Bacillati</taxon>
        <taxon>Actinomycetota</taxon>
        <taxon>Actinomycetes</taxon>
        <taxon>Micrococcales</taxon>
        <taxon>Micrococcaceae</taxon>
        <taxon>Rothia</taxon>
    </lineage>
</organism>
<dbReference type="Pfam" id="PF08843">
    <property type="entry name" value="AbiEii"/>
    <property type="match status" value="1"/>
</dbReference>
<name>A0A9X2HFZ7_9MICC</name>
<dbReference type="GO" id="GO:0016740">
    <property type="term" value="F:transferase activity"/>
    <property type="evidence" value="ECO:0007669"/>
    <property type="project" value="UniProtKB-KW"/>
</dbReference>
<dbReference type="AlphaFoldDB" id="A0A9X2HFZ7"/>